<dbReference type="PANTHER" id="PTHR43991">
    <property type="entry name" value="WD REPEAT PROTEIN (AFU_ORTHOLOGUE AFUA_8G05640)-RELATED"/>
    <property type="match status" value="1"/>
</dbReference>
<dbReference type="InterPro" id="IPR015943">
    <property type="entry name" value="WD40/YVTN_repeat-like_dom_sf"/>
</dbReference>
<reference evidence="3" key="1">
    <citation type="submission" date="2016-02" db="EMBL/GenBank/DDBJ databases">
        <title>Comparative genomics of biotechnologically important yeasts.</title>
        <authorList>
            <consortium name="DOE Joint Genome Institute"/>
            <person name="Riley R."/>
            <person name="Haridas S."/>
            <person name="Wolfe K.H."/>
            <person name="Lopes M.R."/>
            <person name="Hittinger C.T."/>
            <person name="Goker M."/>
            <person name="Salamov A."/>
            <person name="Wisecaver J."/>
            <person name="Long T.M."/>
            <person name="Aerts A.L."/>
            <person name="Barry K."/>
            <person name="Choi C."/>
            <person name="Clum A."/>
            <person name="Coughlan A.Y."/>
            <person name="Deshpande S."/>
            <person name="Douglass A.P."/>
            <person name="Hanson S.J."/>
            <person name="Klenk H.-P."/>
            <person name="Labutti K."/>
            <person name="Lapidus A."/>
            <person name="Lindquist E."/>
            <person name="Lipzen A."/>
            <person name="Meier-Kolthoff J.P."/>
            <person name="Ohm R.A."/>
            <person name="Otillar R.P."/>
            <person name="Pangilinan J."/>
            <person name="Peng Y."/>
            <person name="Rokas A."/>
            <person name="Rosa C.A."/>
            <person name="Scheuner C."/>
            <person name="Sibirny A.A."/>
            <person name="Slot J.C."/>
            <person name="Stielow J.B."/>
            <person name="Sun H."/>
            <person name="Kurtzman C.P."/>
            <person name="Blackwell M."/>
            <person name="Jeffries T.W."/>
            <person name="Grigoriev I.V."/>
        </authorList>
    </citation>
    <scope>NUCLEOTIDE SEQUENCE [LARGE SCALE GENOMIC DNA]</scope>
    <source>
        <strain evidence="3">NRRL Y-17796</strain>
    </source>
</reference>
<dbReference type="Gene3D" id="2.130.10.10">
    <property type="entry name" value="YVTN repeat-like/Quinoprotein amine dehydrogenase"/>
    <property type="match status" value="1"/>
</dbReference>
<name>A0A1E4T9P6_9ASCO</name>
<dbReference type="Pfam" id="PF10313">
    <property type="entry name" value="DUF2415"/>
    <property type="match status" value="1"/>
</dbReference>
<organism evidence="2 3">
    <name type="scientific">Tortispora caseinolytica NRRL Y-17796</name>
    <dbReference type="NCBI Taxonomy" id="767744"/>
    <lineage>
        <taxon>Eukaryota</taxon>
        <taxon>Fungi</taxon>
        <taxon>Dikarya</taxon>
        <taxon>Ascomycota</taxon>
        <taxon>Saccharomycotina</taxon>
        <taxon>Trigonopsidomycetes</taxon>
        <taxon>Trigonopsidales</taxon>
        <taxon>Trigonopsidaceae</taxon>
        <taxon>Tortispora</taxon>
    </lineage>
</organism>
<feature type="domain" description="DUF2415" evidence="1">
    <location>
        <begin position="284"/>
        <end position="321"/>
    </location>
</feature>
<sequence>PGFIVPESGKSFEARLTVKHWQLRNLITPSCHDPNEVYYVSGTAINALNLKNGRSNVLMNDLPFEPRCISSGFGYVLAGGVNHGHFALSKVRQDPIIDSFDRSSQLMFPEFNKNRIGANSLVDHGRPHSHHSFSLGGYINNAITLYSTSPSEANAIICNNDRTLHIIRLTSESYAPEQVIQVPVPPNHASISPDKKTIAIVGDSSELYLLHAEEKPNWSRGCSSTKWTPVGASFNDSDCGFSSAFSPSGSLLAISSQDGLAFVYDTRYMPSLTRRPSSLTAPRGAFRCLKFSNSYLDMLAITEQFGRVHLVDTRNFSNSSVL</sequence>
<keyword evidence="3" id="KW-1185">Reference proteome</keyword>
<dbReference type="InterPro" id="IPR036322">
    <property type="entry name" value="WD40_repeat_dom_sf"/>
</dbReference>
<dbReference type="OrthoDB" id="418169at2759"/>
<protein>
    <recommendedName>
        <fullName evidence="1">DUF2415 domain-containing protein</fullName>
    </recommendedName>
</protein>
<dbReference type="AlphaFoldDB" id="A0A1E4T9P6"/>
<accession>A0A1E4T9P6</accession>
<evidence type="ECO:0000313" key="2">
    <source>
        <dbReference type="EMBL" id="ODV88433.1"/>
    </source>
</evidence>
<proteinExistence type="predicted"/>
<evidence type="ECO:0000313" key="3">
    <source>
        <dbReference type="Proteomes" id="UP000095023"/>
    </source>
</evidence>
<gene>
    <name evidence="2" type="ORF">CANCADRAFT_13954</name>
</gene>
<dbReference type="SUPFAM" id="SSF50978">
    <property type="entry name" value="WD40 repeat-like"/>
    <property type="match status" value="1"/>
</dbReference>
<dbReference type="Proteomes" id="UP000095023">
    <property type="component" value="Unassembled WGS sequence"/>
</dbReference>
<dbReference type="InterPro" id="IPR019417">
    <property type="entry name" value="DUF2415"/>
</dbReference>
<evidence type="ECO:0000259" key="1">
    <source>
        <dbReference type="Pfam" id="PF10313"/>
    </source>
</evidence>
<feature type="non-terminal residue" evidence="2">
    <location>
        <position position="322"/>
    </location>
</feature>
<dbReference type="EMBL" id="KV453844">
    <property type="protein sequence ID" value="ODV88433.1"/>
    <property type="molecule type" value="Genomic_DNA"/>
</dbReference>
<dbReference type="PANTHER" id="PTHR43991:SF9">
    <property type="entry name" value="DUF2415 DOMAIN-CONTAINING PROTEIN"/>
    <property type="match status" value="1"/>
</dbReference>
<feature type="non-terminal residue" evidence="2">
    <location>
        <position position="1"/>
    </location>
</feature>